<dbReference type="FunFam" id="2.60.40.420:FF:000074">
    <property type="entry name" value="Blue copper binding protein-like"/>
    <property type="match status" value="1"/>
</dbReference>
<dbReference type="PANTHER" id="PTHR33021">
    <property type="entry name" value="BLUE COPPER PROTEIN"/>
    <property type="match status" value="1"/>
</dbReference>
<comment type="caution">
    <text evidence="2">The sequence shown here is derived from an EMBL/GenBank/DDBJ whole genome shotgun (WGS) entry which is preliminary data.</text>
</comment>
<gene>
    <name evidence="2" type="ORF">QJS10_CPB11g02023</name>
</gene>
<reference evidence="2" key="2">
    <citation type="submission" date="2023-06" db="EMBL/GenBank/DDBJ databases">
        <authorList>
            <person name="Ma L."/>
            <person name="Liu K.-W."/>
            <person name="Li Z."/>
            <person name="Hsiao Y.-Y."/>
            <person name="Qi Y."/>
            <person name="Fu T."/>
            <person name="Tang G."/>
            <person name="Zhang D."/>
            <person name="Sun W.-H."/>
            <person name="Liu D.-K."/>
            <person name="Li Y."/>
            <person name="Chen G.-Z."/>
            <person name="Liu X.-D."/>
            <person name="Liao X.-Y."/>
            <person name="Jiang Y.-T."/>
            <person name="Yu X."/>
            <person name="Hao Y."/>
            <person name="Huang J."/>
            <person name="Zhao X.-W."/>
            <person name="Ke S."/>
            <person name="Chen Y.-Y."/>
            <person name="Wu W.-L."/>
            <person name="Hsu J.-L."/>
            <person name="Lin Y.-F."/>
            <person name="Huang M.-D."/>
            <person name="Li C.-Y."/>
            <person name="Huang L."/>
            <person name="Wang Z.-W."/>
            <person name="Zhao X."/>
            <person name="Zhong W.-Y."/>
            <person name="Peng D.-H."/>
            <person name="Ahmad S."/>
            <person name="Lan S."/>
            <person name="Zhang J.-S."/>
            <person name="Tsai W.-C."/>
            <person name="Van De Peer Y."/>
            <person name="Liu Z.-J."/>
        </authorList>
    </citation>
    <scope>NUCLEOTIDE SEQUENCE</scope>
    <source>
        <strain evidence="2">CP</strain>
        <tissue evidence="2">Leaves</tissue>
    </source>
</reference>
<evidence type="ECO:0000313" key="2">
    <source>
        <dbReference type="EMBL" id="KAK1305454.1"/>
    </source>
</evidence>
<dbReference type="AlphaFoldDB" id="A0AAV9DXB5"/>
<feature type="domain" description="Phytocyanin" evidence="1">
    <location>
        <begin position="2"/>
        <end position="102"/>
    </location>
</feature>
<organism evidence="2 3">
    <name type="scientific">Acorus calamus</name>
    <name type="common">Sweet flag</name>
    <dbReference type="NCBI Taxonomy" id="4465"/>
    <lineage>
        <taxon>Eukaryota</taxon>
        <taxon>Viridiplantae</taxon>
        <taxon>Streptophyta</taxon>
        <taxon>Embryophyta</taxon>
        <taxon>Tracheophyta</taxon>
        <taxon>Spermatophyta</taxon>
        <taxon>Magnoliopsida</taxon>
        <taxon>Liliopsida</taxon>
        <taxon>Acoraceae</taxon>
        <taxon>Acorus</taxon>
    </lineage>
</organism>
<dbReference type="PROSITE" id="PS51485">
    <property type="entry name" value="PHYTOCYANIN"/>
    <property type="match status" value="1"/>
</dbReference>
<evidence type="ECO:0000313" key="3">
    <source>
        <dbReference type="Proteomes" id="UP001180020"/>
    </source>
</evidence>
<dbReference type="EMBL" id="JAUJYO010000011">
    <property type="protein sequence ID" value="KAK1305454.1"/>
    <property type="molecule type" value="Genomic_DNA"/>
</dbReference>
<dbReference type="InterPro" id="IPR008972">
    <property type="entry name" value="Cupredoxin"/>
</dbReference>
<sequence length="147" mass="15948">MQVYTVGDAEGWDTGINYLSWSQKYNFTVGDVLDFNYVKSQHNAYEVTEDTYRSCDGSKGVVNKYESGQDKVTLTEEKKYWFICNVSGHCLGGMKVGIEVTAAAVANNGGAPGGAVFNPAGVPPGNSGVGLGMWRGGWMEELLDQRM</sequence>
<dbReference type="InterPro" id="IPR039391">
    <property type="entry name" value="Phytocyanin-like"/>
</dbReference>
<evidence type="ECO:0000259" key="1">
    <source>
        <dbReference type="PROSITE" id="PS51485"/>
    </source>
</evidence>
<dbReference type="CDD" id="cd04216">
    <property type="entry name" value="Phytocyanin"/>
    <property type="match status" value="1"/>
</dbReference>
<dbReference type="InterPro" id="IPR003245">
    <property type="entry name" value="Phytocyanin_dom"/>
</dbReference>
<protein>
    <recommendedName>
        <fullName evidence="1">Phytocyanin domain-containing protein</fullName>
    </recommendedName>
</protein>
<reference evidence="2" key="1">
    <citation type="journal article" date="2023" name="Nat. Commun.">
        <title>Diploid and tetraploid genomes of Acorus and the evolution of monocots.</title>
        <authorList>
            <person name="Ma L."/>
            <person name="Liu K.W."/>
            <person name="Li Z."/>
            <person name="Hsiao Y.Y."/>
            <person name="Qi Y."/>
            <person name="Fu T."/>
            <person name="Tang G.D."/>
            <person name="Zhang D."/>
            <person name="Sun W.H."/>
            <person name="Liu D.K."/>
            <person name="Li Y."/>
            <person name="Chen G.Z."/>
            <person name="Liu X.D."/>
            <person name="Liao X.Y."/>
            <person name="Jiang Y.T."/>
            <person name="Yu X."/>
            <person name="Hao Y."/>
            <person name="Huang J."/>
            <person name="Zhao X.W."/>
            <person name="Ke S."/>
            <person name="Chen Y.Y."/>
            <person name="Wu W.L."/>
            <person name="Hsu J.L."/>
            <person name="Lin Y.F."/>
            <person name="Huang M.D."/>
            <person name="Li C.Y."/>
            <person name="Huang L."/>
            <person name="Wang Z.W."/>
            <person name="Zhao X."/>
            <person name="Zhong W.Y."/>
            <person name="Peng D.H."/>
            <person name="Ahmad S."/>
            <person name="Lan S."/>
            <person name="Zhang J.S."/>
            <person name="Tsai W.C."/>
            <person name="Van de Peer Y."/>
            <person name="Liu Z.J."/>
        </authorList>
    </citation>
    <scope>NUCLEOTIDE SEQUENCE</scope>
    <source>
        <strain evidence="2">CP</strain>
    </source>
</reference>
<keyword evidence="3" id="KW-1185">Reference proteome</keyword>
<dbReference type="GO" id="GO:0009055">
    <property type="term" value="F:electron transfer activity"/>
    <property type="evidence" value="ECO:0007669"/>
    <property type="project" value="InterPro"/>
</dbReference>
<dbReference type="Gene3D" id="2.60.40.420">
    <property type="entry name" value="Cupredoxins - blue copper proteins"/>
    <property type="match status" value="1"/>
</dbReference>
<accession>A0AAV9DXB5</accession>
<dbReference type="Pfam" id="PF02298">
    <property type="entry name" value="Cu_bind_like"/>
    <property type="match status" value="1"/>
</dbReference>
<dbReference type="SUPFAM" id="SSF49503">
    <property type="entry name" value="Cupredoxins"/>
    <property type="match status" value="1"/>
</dbReference>
<dbReference type="Proteomes" id="UP001180020">
    <property type="component" value="Unassembled WGS sequence"/>
</dbReference>
<dbReference type="PANTHER" id="PTHR33021:SF179">
    <property type="entry name" value="OS09G0541100 PROTEIN"/>
    <property type="match status" value="1"/>
</dbReference>
<dbReference type="GO" id="GO:0005886">
    <property type="term" value="C:plasma membrane"/>
    <property type="evidence" value="ECO:0007669"/>
    <property type="project" value="TreeGrafter"/>
</dbReference>
<proteinExistence type="predicted"/>
<name>A0AAV9DXB5_ACOCL</name>